<dbReference type="GO" id="GO:0051782">
    <property type="term" value="P:negative regulation of cell division"/>
    <property type="evidence" value="ECO:0007669"/>
    <property type="project" value="TreeGrafter"/>
</dbReference>
<dbReference type="InterPro" id="IPR027417">
    <property type="entry name" value="P-loop_NTPase"/>
</dbReference>
<dbReference type="RefSeq" id="WP_086991022.1">
    <property type="nucleotide sequence ID" value="NZ_FUHU01000018.1"/>
</dbReference>
<dbReference type="Pfam" id="PF13614">
    <property type="entry name" value="AAA_31"/>
    <property type="match status" value="1"/>
</dbReference>
<dbReference type="GO" id="GO:0009898">
    <property type="term" value="C:cytoplasmic side of plasma membrane"/>
    <property type="evidence" value="ECO:0007669"/>
    <property type="project" value="TreeGrafter"/>
</dbReference>
<dbReference type="Gene3D" id="3.40.50.300">
    <property type="entry name" value="P-loop containing nucleotide triphosphate hydrolases"/>
    <property type="match status" value="1"/>
</dbReference>
<name>A0A1R4F6D3_9MICO</name>
<dbReference type="Proteomes" id="UP000195787">
    <property type="component" value="Unassembled WGS sequence"/>
</dbReference>
<gene>
    <name evidence="2" type="ORF">CZ674_02760</name>
</gene>
<keyword evidence="2" id="KW-0456">Lyase</keyword>
<evidence type="ECO:0000313" key="3">
    <source>
        <dbReference type="Proteomes" id="UP000195787"/>
    </source>
</evidence>
<keyword evidence="3" id="KW-1185">Reference proteome</keyword>
<proteinExistence type="predicted"/>
<accession>A0A1R4F6D3</accession>
<organism evidence="2 3">
    <name type="scientific">Agrococcus casei LMG 22410</name>
    <dbReference type="NCBI Taxonomy" id="1255656"/>
    <lineage>
        <taxon>Bacteria</taxon>
        <taxon>Bacillati</taxon>
        <taxon>Actinomycetota</taxon>
        <taxon>Actinomycetes</taxon>
        <taxon>Micrococcales</taxon>
        <taxon>Microbacteriaceae</taxon>
        <taxon>Agrococcus</taxon>
    </lineage>
</organism>
<feature type="domain" description="AAA" evidence="1">
    <location>
        <begin position="168"/>
        <end position="322"/>
    </location>
</feature>
<dbReference type="InterPro" id="IPR025669">
    <property type="entry name" value="AAA_dom"/>
</dbReference>
<dbReference type="EC" id="4.6.1.1" evidence="2"/>
<reference evidence="2 3" key="1">
    <citation type="submission" date="2017-02" db="EMBL/GenBank/DDBJ databases">
        <authorList>
            <person name="Peterson S.W."/>
        </authorList>
    </citation>
    <scope>NUCLEOTIDE SEQUENCE [LARGE SCALE GENOMIC DNA]</scope>
    <source>
        <strain evidence="2 3">LMG 22410</strain>
    </source>
</reference>
<dbReference type="OrthoDB" id="4640801at2"/>
<dbReference type="InterPro" id="IPR050625">
    <property type="entry name" value="ParA/MinD_ATPase"/>
</dbReference>
<dbReference type="GO" id="GO:0005524">
    <property type="term" value="F:ATP binding"/>
    <property type="evidence" value="ECO:0007669"/>
    <property type="project" value="TreeGrafter"/>
</dbReference>
<evidence type="ECO:0000259" key="1">
    <source>
        <dbReference type="Pfam" id="PF13614"/>
    </source>
</evidence>
<dbReference type="PANTHER" id="PTHR43384">
    <property type="entry name" value="SEPTUM SITE-DETERMINING PROTEIN MIND HOMOLOG, CHLOROPLASTIC-RELATED"/>
    <property type="match status" value="1"/>
</dbReference>
<dbReference type="GO" id="GO:0005829">
    <property type="term" value="C:cytosol"/>
    <property type="evidence" value="ECO:0007669"/>
    <property type="project" value="TreeGrafter"/>
</dbReference>
<sequence length="418" mass="44874">MTAHATTEKDGSAIVTLNGQPQKVIGASLEDARRKVASLVVEHAAATGEVVEFITTEPDGTWEMIVHPDGTIHEKPEPVASPYLRPSTETITAETPVHDDTAERAPQATVTRRAMRESFLKSTRIEEPAMKGWRGTATRLGLRLSPGPAEKAERDDTFAVAQHWPGPRTIAVVNGKGGASKTPTTVLLSAIFARFGGAGVLAWDANQTRGTLGWRTEQGPHESTVLDLLPAATELLGTGAQSADLARYVHHQTADRFDVLRSQPLALASEQRLSAEDVDAIWNVARKYYRLVFIDTGNDESDAMWGRLVDHADQIVVATTTRDDHAEAGALLLEALADRSERSAQLAQHAVVVVSQADPRATSANISTVVNGFTSLAREVATIPHDPQMVEGWLNVAALRPATQRAWLGAAAAVARGL</sequence>
<dbReference type="GO" id="GO:0016887">
    <property type="term" value="F:ATP hydrolysis activity"/>
    <property type="evidence" value="ECO:0007669"/>
    <property type="project" value="TreeGrafter"/>
</dbReference>
<dbReference type="AlphaFoldDB" id="A0A1R4F6D3"/>
<protein>
    <submittedName>
        <fullName evidence="2">Adenylate cyclase</fullName>
        <ecNumber evidence="2">4.6.1.1</ecNumber>
    </submittedName>
</protein>
<dbReference type="GO" id="GO:0004016">
    <property type="term" value="F:adenylate cyclase activity"/>
    <property type="evidence" value="ECO:0007669"/>
    <property type="project" value="UniProtKB-EC"/>
</dbReference>
<evidence type="ECO:0000313" key="2">
    <source>
        <dbReference type="EMBL" id="SJM51436.1"/>
    </source>
</evidence>
<dbReference type="EMBL" id="FUHU01000018">
    <property type="protein sequence ID" value="SJM51436.1"/>
    <property type="molecule type" value="Genomic_DNA"/>
</dbReference>
<dbReference type="PANTHER" id="PTHR43384:SF14">
    <property type="entry name" value="ESX-1 SECRETION-ASSOCIATED PROTEIN ESPI"/>
    <property type="match status" value="1"/>
</dbReference>
<dbReference type="SUPFAM" id="SSF52540">
    <property type="entry name" value="P-loop containing nucleoside triphosphate hydrolases"/>
    <property type="match status" value="1"/>
</dbReference>
<dbReference type="GeneID" id="303172120"/>